<gene>
    <name evidence="1" type="ORF">OCGS_1932</name>
</gene>
<dbReference type="Pfam" id="PF10604">
    <property type="entry name" value="Polyketide_cyc2"/>
    <property type="match status" value="1"/>
</dbReference>
<dbReference type="Gene3D" id="3.30.530.20">
    <property type="match status" value="1"/>
</dbReference>
<dbReference type="EMBL" id="AMGO01000046">
    <property type="protein sequence ID" value="EKE43951.1"/>
    <property type="molecule type" value="Genomic_DNA"/>
</dbReference>
<dbReference type="Proteomes" id="UP000006765">
    <property type="component" value="Unassembled WGS sequence"/>
</dbReference>
<reference evidence="1 2" key="1">
    <citation type="journal article" date="2012" name="J. Bacteriol.">
        <title>Draft Genome Sequence of Oceaniovalibus guishaninsula JLT2003T.</title>
        <authorList>
            <person name="Tang K."/>
            <person name="Liu K."/>
            <person name="Jiao N."/>
        </authorList>
    </citation>
    <scope>NUCLEOTIDE SEQUENCE [LARGE SCALE GENOMIC DNA]</scope>
    <source>
        <strain evidence="1 2">JLT2003</strain>
    </source>
</reference>
<name>K2GMJ5_9RHOB</name>
<dbReference type="InterPro" id="IPR023393">
    <property type="entry name" value="START-like_dom_sf"/>
</dbReference>
<proteinExistence type="predicted"/>
<sequence>MAITHTIRIGAPSEAVFVLYADVPSWTEWDSQTEDVSLPSGLTQGSAGWLKPCKGPKARIEVTQVRPGRSFTVESRLPFCRMVFGHDLQDDGVQTEATHWVRFTGPLAFLFRRVIGTGIDATLPDTLLGLKRVAEGRQTAR</sequence>
<dbReference type="eggNOG" id="ENOG50334HI">
    <property type="taxonomic scope" value="Bacteria"/>
</dbReference>
<evidence type="ECO:0008006" key="3">
    <source>
        <dbReference type="Google" id="ProtNLM"/>
    </source>
</evidence>
<evidence type="ECO:0000313" key="1">
    <source>
        <dbReference type="EMBL" id="EKE43951.1"/>
    </source>
</evidence>
<dbReference type="AlphaFoldDB" id="K2GMJ5"/>
<evidence type="ECO:0000313" key="2">
    <source>
        <dbReference type="Proteomes" id="UP000006765"/>
    </source>
</evidence>
<dbReference type="OrthoDB" id="9810827at2"/>
<comment type="caution">
    <text evidence="1">The sequence shown here is derived from an EMBL/GenBank/DDBJ whole genome shotgun (WGS) entry which is preliminary data.</text>
</comment>
<dbReference type="SUPFAM" id="SSF55961">
    <property type="entry name" value="Bet v1-like"/>
    <property type="match status" value="1"/>
</dbReference>
<keyword evidence="2" id="KW-1185">Reference proteome</keyword>
<organism evidence="1 2">
    <name type="scientific">Oceaniovalibus guishaninsula JLT2003</name>
    <dbReference type="NCBI Taxonomy" id="1231392"/>
    <lineage>
        <taxon>Bacteria</taxon>
        <taxon>Pseudomonadati</taxon>
        <taxon>Pseudomonadota</taxon>
        <taxon>Alphaproteobacteria</taxon>
        <taxon>Rhodobacterales</taxon>
        <taxon>Roseobacteraceae</taxon>
        <taxon>Oceaniovalibus</taxon>
    </lineage>
</organism>
<accession>K2GMJ5</accession>
<dbReference type="RefSeq" id="WP_007427084.1">
    <property type="nucleotide sequence ID" value="NZ_AMGO01000046.1"/>
</dbReference>
<dbReference type="InterPro" id="IPR019587">
    <property type="entry name" value="Polyketide_cyclase/dehydratase"/>
</dbReference>
<dbReference type="STRING" id="1231392.OCGS_1932"/>
<protein>
    <recommendedName>
        <fullName evidence="3">Polyketide cyclase/dehydrase</fullName>
    </recommendedName>
</protein>